<dbReference type="Pfam" id="PF22817">
    <property type="entry name" value="ApeP-like"/>
    <property type="match status" value="1"/>
</dbReference>
<dbReference type="AlphaFoldDB" id="A0A1I3RRK4"/>
<dbReference type="Proteomes" id="UP000243887">
    <property type="component" value="Unassembled WGS sequence"/>
</dbReference>
<dbReference type="Gene3D" id="3.10.129.10">
    <property type="entry name" value="Hotdog Thioesterase"/>
    <property type="match status" value="1"/>
</dbReference>
<reference evidence="2" key="1">
    <citation type="submission" date="2016-10" db="EMBL/GenBank/DDBJ databases">
        <authorList>
            <person name="Varghese N."/>
            <person name="Submissions S."/>
        </authorList>
    </citation>
    <scope>NUCLEOTIDE SEQUENCE [LARGE SCALE GENOMIC DNA]</scope>
    <source>
        <strain evidence="2">DSM 26542</strain>
    </source>
</reference>
<dbReference type="STRING" id="1150112.SAMN04487893_108111"/>
<dbReference type="EMBL" id="FORU01000008">
    <property type="protein sequence ID" value="SFJ47826.1"/>
    <property type="molecule type" value="Genomic_DNA"/>
</dbReference>
<accession>A0A1I3RRK4</accession>
<dbReference type="OrthoDB" id="826697at2"/>
<evidence type="ECO:0000313" key="2">
    <source>
        <dbReference type="Proteomes" id="UP000243887"/>
    </source>
</evidence>
<evidence type="ECO:0000313" key="1">
    <source>
        <dbReference type="EMBL" id="SFJ47826.1"/>
    </source>
</evidence>
<proteinExistence type="predicted"/>
<dbReference type="InterPro" id="IPR029069">
    <property type="entry name" value="HotDog_dom_sf"/>
</dbReference>
<dbReference type="InterPro" id="IPR016776">
    <property type="entry name" value="ApeP-like_dehydratase"/>
</dbReference>
<dbReference type="SUPFAM" id="SSF54637">
    <property type="entry name" value="Thioesterase/thiol ester dehydrase-isomerase"/>
    <property type="match status" value="1"/>
</dbReference>
<name>A0A1I3RRK4_9FLAO</name>
<keyword evidence="2" id="KW-1185">Reference proteome</keyword>
<sequence length="152" mass="17181">MKVNNKVIEIQNYLPHRSPMLMVDIITEINQKSVTTNFEVKRDNLFIVDGVLTESGLIENAAQTCSAIVGQNFFFDENQEERQDVDVIGFISSIKKITVFKLPKVDQTIQTEGTLISKMDGEGFSICVIAVSSYVDQEKLLEAEMNLFLQKQ</sequence>
<gene>
    <name evidence="1" type="ORF">SAMN04487893_108111</name>
</gene>
<protein>
    <submittedName>
        <fullName evidence="1">Predicted 3-hydroxylacyl-ACP dehydratase, HotDog domain</fullName>
    </submittedName>
</protein>
<dbReference type="RefSeq" id="WP_090679202.1">
    <property type="nucleotide sequence ID" value="NZ_FORU01000008.1"/>
</dbReference>
<organism evidence="1 2">
    <name type="scientific">Myroides guanonis</name>
    <dbReference type="NCBI Taxonomy" id="1150112"/>
    <lineage>
        <taxon>Bacteria</taxon>
        <taxon>Pseudomonadati</taxon>
        <taxon>Bacteroidota</taxon>
        <taxon>Flavobacteriia</taxon>
        <taxon>Flavobacteriales</taxon>
        <taxon>Flavobacteriaceae</taxon>
        <taxon>Myroides</taxon>
    </lineage>
</organism>